<dbReference type="SUPFAM" id="SSF48726">
    <property type="entry name" value="Immunoglobulin"/>
    <property type="match status" value="1"/>
</dbReference>
<evidence type="ECO:0008006" key="3">
    <source>
        <dbReference type="Google" id="ProtNLM"/>
    </source>
</evidence>
<comment type="caution">
    <text evidence="1">The sequence shown here is derived from an EMBL/GenBank/DDBJ whole genome shotgun (WGS) entry which is preliminary data.</text>
</comment>
<name>A0A4C2ADQ5_EUMVA</name>
<proteinExistence type="predicted"/>
<dbReference type="STRING" id="151549.A0A4C2ADQ5"/>
<sequence>MYSEIAAEVCCATILLFQYEGLLPLSRPRRSNTQSLLLKILRVSVPLYRIRGQTAQLDCVYELGGDTLYSVKWYRDNEEFYRYLPQYDPQKTAYKLEGVKVDNITTHYPGSPVTYGAPPPSPGRQSI</sequence>
<protein>
    <recommendedName>
        <fullName evidence="3">Ig-like domain-containing protein</fullName>
    </recommendedName>
</protein>
<evidence type="ECO:0000313" key="2">
    <source>
        <dbReference type="Proteomes" id="UP000299102"/>
    </source>
</evidence>
<dbReference type="OrthoDB" id="6415662at2759"/>
<reference evidence="1 2" key="1">
    <citation type="journal article" date="2019" name="Commun. Biol.">
        <title>The bagworm genome reveals a unique fibroin gene that provides high tensile strength.</title>
        <authorList>
            <person name="Kono N."/>
            <person name="Nakamura H."/>
            <person name="Ohtoshi R."/>
            <person name="Tomita M."/>
            <person name="Numata K."/>
            <person name="Arakawa K."/>
        </authorList>
    </citation>
    <scope>NUCLEOTIDE SEQUENCE [LARGE SCALE GENOMIC DNA]</scope>
</reference>
<dbReference type="PANTHER" id="PTHR21261:SF14">
    <property type="entry name" value="BEATEN PATH IV, ISOFORM B"/>
    <property type="match status" value="1"/>
</dbReference>
<gene>
    <name evidence="1" type="ORF">EVAR_56748_1</name>
</gene>
<organism evidence="1 2">
    <name type="scientific">Eumeta variegata</name>
    <name type="common">Bagworm moth</name>
    <name type="synonym">Eumeta japonica</name>
    <dbReference type="NCBI Taxonomy" id="151549"/>
    <lineage>
        <taxon>Eukaryota</taxon>
        <taxon>Metazoa</taxon>
        <taxon>Ecdysozoa</taxon>
        <taxon>Arthropoda</taxon>
        <taxon>Hexapoda</taxon>
        <taxon>Insecta</taxon>
        <taxon>Pterygota</taxon>
        <taxon>Neoptera</taxon>
        <taxon>Endopterygota</taxon>
        <taxon>Lepidoptera</taxon>
        <taxon>Glossata</taxon>
        <taxon>Ditrysia</taxon>
        <taxon>Tineoidea</taxon>
        <taxon>Psychidae</taxon>
        <taxon>Oiketicinae</taxon>
        <taxon>Eumeta</taxon>
    </lineage>
</organism>
<dbReference type="AlphaFoldDB" id="A0A4C2ADQ5"/>
<keyword evidence="2" id="KW-1185">Reference proteome</keyword>
<dbReference type="Proteomes" id="UP000299102">
    <property type="component" value="Unassembled WGS sequence"/>
</dbReference>
<dbReference type="EMBL" id="BGZK01003032">
    <property type="protein sequence ID" value="GBP97942.1"/>
    <property type="molecule type" value="Genomic_DNA"/>
</dbReference>
<dbReference type="PANTHER" id="PTHR21261">
    <property type="entry name" value="BEAT PROTEIN"/>
    <property type="match status" value="1"/>
</dbReference>
<evidence type="ECO:0000313" key="1">
    <source>
        <dbReference type="EMBL" id="GBP97942.1"/>
    </source>
</evidence>
<dbReference type="InterPro" id="IPR036179">
    <property type="entry name" value="Ig-like_dom_sf"/>
</dbReference>
<accession>A0A4C2ADQ5</accession>